<keyword evidence="2 8" id="KW-0699">rRNA-binding</keyword>
<evidence type="ECO:0000313" key="11">
    <source>
        <dbReference type="EMBL" id="SOD69427.1"/>
    </source>
</evidence>
<name>A0A286EEU7_9NEIS</name>
<dbReference type="AlphaFoldDB" id="A0A286EEU7"/>
<dbReference type="InterPro" id="IPR005824">
    <property type="entry name" value="KOW"/>
</dbReference>
<evidence type="ECO:0000259" key="10">
    <source>
        <dbReference type="SMART" id="SM00739"/>
    </source>
</evidence>
<comment type="subunit">
    <text evidence="8">Part of the 50S ribosomal subunit.</text>
</comment>
<dbReference type="GO" id="GO:1990904">
    <property type="term" value="C:ribonucleoprotein complex"/>
    <property type="evidence" value="ECO:0007669"/>
    <property type="project" value="UniProtKB-KW"/>
</dbReference>
<keyword evidence="5 8" id="KW-0687">Ribonucleoprotein</keyword>
<dbReference type="Pfam" id="PF00467">
    <property type="entry name" value="KOW"/>
    <property type="match status" value="1"/>
</dbReference>
<dbReference type="InterPro" id="IPR005825">
    <property type="entry name" value="Ribosomal_uL24_CS"/>
</dbReference>
<dbReference type="InterPro" id="IPR003256">
    <property type="entry name" value="Ribosomal_uL24"/>
</dbReference>
<reference evidence="11 12" key="1">
    <citation type="submission" date="2017-09" db="EMBL/GenBank/DDBJ databases">
        <authorList>
            <person name="Ehlers B."/>
            <person name="Leendertz F.H."/>
        </authorList>
    </citation>
    <scope>NUCLEOTIDE SEQUENCE [LARGE SCALE GENOMIC DNA]</scope>
    <source>
        <strain evidence="11 12">DSM 16848</strain>
    </source>
</reference>
<feature type="domain" description="KOW" evidence="10">
    <location>
        <begin position="3"/>
        <end position="30"/>
    </location>
</feature>
<dbReference type="Pfam" id="PF17136">
    <property type="entry name" value="ribosomal_L24"/>
    <property type="match status" value="1"/>
</dbReference>
<dbReference type="Gene3D" id="2.30.30.30">
    <property type="match status" value="1"/>
</dbReference>
<dbReference type="RefSeq" id="WP_097114673.1">
    <property type="nucleotide sequence ID" value="NZ_CP083931.1"/>
</dbReference>
<dbReference type="Proteomes" id="UP000219669">
    <property type="component" value="Unassembled WGS sequence"/>
</dbReference>
<sequence length="112" mass="12119">MNKIIKGDKVIVITGKDKGKQGQVVRVLGDKVIVEGVNIVKRHQKPNPMRGIEGGIITKEMPLAISNVAIFNPQTQKADRVGIKLIEGEGKVKRVRVFKSNGAEVPAPSKGE</sequence>
<dbReference type="InterPro" id="IPR041988">
    <property type="entry name" value="Ribosomal_uL24_KOW"/>
</dbReference>
<evidence type="ECO:0000256" key="4">
    <source>
        <dbReference type="ARBA" id="ARBA00022980"/>
    </source>
</evidence>
<dbReference type="OrthoDB" id="9807419at2"/>
<evidence type="ECO:0000256" key="9">
    <source>
        <dbReference type="RuleBase" id="RU003477"/>
    </source>
</evidence>
<dbReference type="GO" id="GO:0006412">
    <property type="term" value="P:translation"/>
    <property type="evidence" value="ECO:0007669"/>
    <property type="project" value="UniProtKB-UniRule"/>
</dbReference>
<organism evidence="11 12">
    <name type="scientific">Alysiella filiformis DSM 16848</name>
    <dbReference type="NCBI Taxonomy" id="1120981"/>
    <lineage>
        <taxon>Bacteria</taxon>
        <taxon>Pseudomonadati</taxon>
        <taxon>Pseudomonadota</taxon>
        <taxon>Betaproteobacteria</taxon>
        <taxon>Neisseriales</taxon>
        <taxon>Neisseriaceae</taxon>
        <taxon>Alysiella</taxon>
    </lineage>
</organism>
<comment type="function">
    <text evidence="8">One of two assembly initiator proteins, it binds directly to the 5'-end of the 23S rRNA, where it nucleates assembly of the 50S subunit.</text>
</comment>
<evidence type="ECO:0000256" key="5">
    <source>
        <dbReference type="ARBA" id="ARBA00023274"/>
    </source>
</evidence>
<proteinExistence type="inferred from homology"/>
<dbReference type="GO" id="GO:0003735">
    <property type="term" value="F:structural constituent of ribosome"/>
    <property type="evidence" value="ECO:0007669"/>
    <property type="project" value="InterPro"/>
</dbReference>
<comment type="function">
    <text evidence="7 8">One of the proteins that surrounds the polypeptide exit tunnel on the outside of the subunit.</text>
</comment>
<evidence type="ECO:0000256" key="3">
    <source>
        <dbReference type="ARBA" id="ARBA00022884"/>
    </source>
</evidence>
<dbReference type="EMBL" id="OCNF01000015">
    <property type="protein sequence ID" value="SOD69427.1"/>
    <property type="molecule type" value="Genomic_DNA"/>
</dbReference>
<dbReference type="GO" id="GO:0019843">
    <property type="term" value="F:rRNA binding"/>
    <property type="evidence" value="ECO:0007669"/>
    <property type="project" value="UniProtKB-UniRule"/>
</dbReference>
<accession>A0A286EEU7</accession>
<keyword evidence="12" id="KW-1185">Reference proteome</keyword>
<dbReference type="CDD" id="cd06089">
    <property type="entry name" value="KOW_RPL26"/>
    <property type="match status" value="1"/>
</dbReference>
<keyword evidence="4 8" id="KW-0689">Ribosomal protein</keyword>
<evidence type="ECO:0000256" key="2">
    <source>
        <dbReference type="ARBA" id="ARBA00022730"/>
    </source>
</evidence>
<dbReference type="InterPro" id="IPR008991">
    <property type="entry name" value="Translation_prot_SH3-like_sf"/>
</dbReference>
<dbReference type="HAMAP" id="MF_01326_B">
    <property type="entry name" value="Ribosomal_uL24_B"/>
    <property type="match status" value="1"/>
</dbReference>
<protein>
    <recommendedName>
        <fullName evidence="6 8">Large ribosomal subunit protein uL24</fullName>
    </recommendedName>
</protein>
<comment type="similarity">
    <text evidence="1 8 9">Belongs to the universal ribosomal protein uL24 family.</text>
</comment>
<dbReference type="InterPro" id="IPR057264">
    <property type="entry name" value="Ribosomal_uL24_C"/>
</dbReference>
<gene>
    <name evidence="8" type="primary">rplX</name>
    <name evidence="11" type="ORF">SAMN02746062_01673</name>
</gene>
<evidence type="ECO:0000256" key="1">
    <source>
        <dbReference type="ARBA" id="ARBA00010618"/>
    </source>
</evidence>
<dbReference type="InterPro" id="IPR014722">
    <property type="entry name" value="Rib_uL2_dom2"/>
</dbReference>
<dbReference type="GO" id="GO:0005840">
    <property type="term" value="C:ribosome"/>
    <property type="evidence" value="ECO:0007669"/>
    <property type="project" value="UniProtKB-KW"/>
</dbReference>
<evidence type="ECO:0000313" key="12">
    <source>
        <dbReference type="Proteomes" id="UP000219669"/>
    </source>
</evidence>
<evidence type="ECO:0000256" key="6">
    <source>
        <dbReference type="ARBA" id="ARBA00035206"/>
    </source>
</evidence>
<dbReference type="PROSITE" id="PS01108">
    <property type="entry name" value="RIBOSOMAL_L24"/>
    <property type="match status" value="1"/>
</dbReference>
<dbReference type="SMART" id="SM00739">
    <property type="entry name" value="KOW"/>
    <property type="match status" value="1"/>
</dbReference>
<evidence type="ECO:0000256" key="8">
    <source>
        <dbReference type="HAMAP-Rule" id="MF_01326"/>
    </source>
</evidence>
<dbReference type="FunFam" id="2.30.30.30:FF:000004">
    <property type="entry name" value="50S ribosomal protein L24"/>
    <property type="match status" value="1"/>
</dbReference>
<evidence type="ECO:0000256" key="7">
    <source>
        <dbReference type="ARBA" id="ARBA00058688"/>
    </source>
</evidence>
<dbReference type="PANTHER" id="PTHR12903">
    <property type="entry name" value="MITOCHONDRIAL RIBOSOMAL PROTEIN L24"/>
    <property type="match status" value="1"/>
</dbReference>
<dbReference type="NCBIfam" id="TIGR01079">
    <property type="entry name" value="rplX_bact"/>
    <property type="match status" value="1"/>
</dbReference>
<keyword evidence="3 8" id="KW-0694">RNA-binding</keyword>
<dbReference type="SUPFAM" id="SSF50104">
    <property type="entry name" value="Translation proteins SH3-like domain"/>
    <property type="match status" value="1"/>
</dbReference>